<feature type="domain" description="Rieske" evidence="5">
    <location>
        <begin position="1"/>
        <end position="67"/>
    </location>
</feature>
<dbReference type="PROSITE" id="PS51296">
    <property type="entry name" value="RIESKE"/>
    <property type="match status" value="1"/>
</dbReference>
<keyword evidence="7" id="KW-1185">Reference proteome</keyword>
<evidence type="ECO:0000256" key="3">
    <source>
        <dbReference type="ARBA" id="ARBA00023004"/>
    </source>
</evidence>
<dbReference type="InterPro" id="IPR036922">
    <property type="entry name" value="Rieske_2Fe-2S_sf"/>
</dbReference>
<name>A0A1W6K260_9CREN</name>
<evidence type="ECO:0000256" key="2">
    <source>
        <dbReference type="ARBA" id="ARBA00022723"/>
    </source>
</evidence>
<keyword evidence="4" id="KW-0411">Iron-sulfur</keyword>
<keyword evidence="2" id="KW-0479">Metal-binding</keyword>
<protein>
    <recommendedName>
        <fullName evidence="5">Rieske domain-containing protein</fullName>
    </recommendedName>
</protein>
<keyword evidence="3" id="KW-0408">Iron</keyword>
<evidence type="ECO:0000259" key="5">
    <source>
        <dbReference type="PROSITE" id="PS51296"/>
    </source>
</evidence>
<dbReference type="Gene3D" id="2.102.10.10">
    <property type="entry name" value="Rieske [2Fe-2S] iron-sulphur domain"/>
    <property type="match status" value="1"/>
</dbReference>
<dbReference type="GO" id="GO:0051537">
    <property type="term" value="F:2 iron, 2 sulfur cluster binding"/>
    <property type="evidence" value="ECO:0007669"/>
    <property type="project" value="UniProtKB-KW"/>
</dbReference>
<evidence type="ECO:0000256" key="1">
    <source>
        <dbReference type="ARBA" id="ARBA00022714"/>
    </source>
</evidence>
<dbReference type="GO" id="GO:0046872">
    <property type="term" value="F:metal ion binding"/>
    <property type="evidence" value="ECO:0007669"/>
    <property type="project" value="UniProtKB-KW"/>
</dbReference>
<organism evidence="6 7">
    <name type="scientific">Acidianus manzaensis</name>
    <dbReference type="NCBI Taxonomy" id="282676"/>
    <lineage>
        <taxon>Archaea</taxon>
        <taxon>Thermoproteota</taxon>
        <taxon>Thermoprotei</taxon>
        <taxon>Sulfolobales</taxon>
        <taxon>Sulfolobaceae</taxon>
        <taxon>Acidianus</taxon>
    </lineage>
</organism>
<dbReference type="AlphaFoldDB" id="A0A1W6K260"/>
<dbReference type="Proteomes" id="UP000193404">
    <property type="component" value="Chromosome"/>
</dbReference>
<sequence length="100" mass="11264">MFQTMVIGGYPLMVYEKDGKRYVWLAGCPHKRRPITADGFRLDGDNIVCPFHKAVFSLITGELVSPPISKTPCNNCRLIRAYIDDGVRFDGEAFVPREKG</sequence>
<evidence type="ECO:0000313" key="6">
    <source>
        <dbReference type="EMBL" id="ARM76606.1"/>
    </source>
</evidence>
<keyword evidence="1" id="KW-0001">2Fe-2S</keyword>
<dbReference type="Pfam" id="PF00355">
    <property type="entry name" value="Rieske"/>
    <property type="match status" value="1"/>
</dbReference>
<dbReference type="SUPFAM" id="SSF50022">
    <property type="entry name" value="ISP domain"/>
    <property type="match status" value="1"/>
</dbReference>
<dbReference type="STRING" id="282676.B6F84_11640"/>
<dbReference type="OrthoDB" id="6837at2157"/>
<proteinExistence type="predicted"/>
<dbReference type="GeneID" id="41591587"/>
<dbReference type="KEGG" id="aman:B6F84_11640"/>
<reference evidence="6 7" key="1">
    <citation type="submission" date="2017-03" db="EMBL/GenBank/DDBJ databases">
        <title>Sulfur activation and transportation mechanism of thermophilic Archaea Acidianus manzaensis YN-25.</title>
        <authorList>
            <person name="Ma Y."/>
            <person name="Yang Y."/>
            <person name="Xia J."/>
        </authorList>
    </citation>
    <scope>NUCLEOTIDE SEQUENCE [LARGE SCALE GENOMIC DNA]</scope>
    <source>
        <strain evidence="6 7">YN-25</strain>
    </source>
</reference>
<accession>A0A1W6K260</accession>
<dbReference type="RefSeq" id="WP_148692398.1">
    <property type="nucleotide sequence ID" value="NZ_CP020477.1"/>
</dbReference>
<dbReference type="EMBL" id="CP020477">
    <property type="protein sequence ID" value="ARM76606.1"/>
    <property type="molecule type" value="Genomic_DNA"/>
</dbReference>
<gene>
    <name evidence="6" type="ORF">B6F84_11640</name>
</gene>
<evidence type="ECO:0000256" key="4">
    <source>
        <dbReference type="ARBA" id="ARBA00023014"/>
    </source>
</evidence>
<evidence type="ECO:0000313" key="7">
    <source>
        <dbReference type="Proteomes" id="UP000193404"/>
    </source>
</evidence>
<dbReference type="InterPro" id="IPR017941">
    <property type="entry name" value="Rieske_2Fe-2S"/>
</dbReference>